<feature type="compositionally biased region" description="Polar residues" evidence="1">
    <location>
        <begin position="81"/>
        <end position="94"/>
    </location>
</feature>
<evidence type="ECO:0000313" key="2">
    <source>
        <dbReference type="EMBL" id="KAL0070690.1"/>
    </source>
</evidence>
<dbReference type="Proteomes" id="UP001437256">
    <property type="component" value="Unassembled WGS sequence"/>
</dbReference>
<sequence>MSEKIPLPKFLKVLTSGNVPVAKAMNVSSKIYKQCNTAGQLSELDDLKLKAYGVDEKDVRKLVLAAVKKAGYGSNRKRTSAENGQPTASTSYIPPSPSLSTVDALITPTKRKRKRNEEVNEFLPKAPDEAAGYGSLDFNEILDENVLRTKSVVINRAPLMTLWATMVAERMGFKREEALTIASVYTEMNAISKGVSLGIFEEGKKRDSTLQAEAPNLTSISSVEECTPLYQTQDEEWRALLHSTPAKPSAAFGYISRSFRQTTPHVAGSLRLLADSYSPNEINGKAWSLYVKFRPDVNEWGKRSKVECSDILNLRKPVGDGDPECEGSKDENTQNIKYEEIDEDLEHDRKRQKESRSLEGSPTSTDI</sequence>
<keyword evidence="3" id="KW-1185">Reference proteome</keyword>
<comment type="caution">
    <text evidence="2">The sequence shown here is derived from an EMBL/GenBank/DDBJ whole genome shotgun (WGS) entry which is preliminary data.</text>
</comment>
<feature type="region of interest" description="Disordered" evidence="1">
    <location>
        <begin position="74"/>
        <end position="94"/>
    </location>
</feature>
<organism evidence="2 3">
    <name type="scientific">Marasmius tenuissimus</name>
    <dbReference type="NCBI Taxonomy" id="585030"/>
    <lineage>
        <taxon>Eukaryota</taxon>
        <taxon>Fungi</taxon>
        <taxon>Dikarya</taxon>
        <taxon>Basidiomycota</taxon>
        <taxon>Agaricomycotina</taxon>
        <taxon>Agaricomycetes</taxon>
        <taxon>Agaricomycetidae</taxon>
        <taxon>Agaricales</taxon>
        <taxon>Marasmiineae</taxon>
        <taxon>Marasmiaceae</taxon>
        <taxon>Marasmius</taxon>
    </lineage>
</organism>
<name>A0ABR3AB27_9AGAR</name>
<gene>
    <name evidence="2" type="ORF">AAF712_001911</name>
</gene>
<feature type="compositionally biased region" description="Basic and acidic residues" evidence="1">
    <location>
        <begin position="346"/>
        <end position="357"/>
    </location>
</feature>
<evidence type="ECO:0000256" key="1">
    <source>
        <dbReference type="SAM" id="MobiDB-lite"/>
    </source>
</evidence>
<evidence type="ECO:0000313" key="3">
    <source>
        <dbReference type="Proteomes" id="UP001437256"/>
    </source>
</evidence>
<dbReference type="EMBL" id="JBBXMP010000005">
    <property type="protein sequence ID" value="KAL0070690.1"/>
    <property type="molecule type" value="Genomic_DNA"/>
</dbReference>
<feature type="region of interest" description="Disordered" evidence="1">
    <location>
        <begin position="317"/>
        <end position="367"/>
    </location>
</feature>
<proteinExistence type="predicted"/>
<protein>
    <submittedName>
        <fullName evidence="2">Uncharacterized protein</fullName>
    </submittedName>
</protein>
<accession>A0ABR3AB27</accession>
<reference evidence="2 3" key="1">
    <citation type="submission" date="2024-05" db="EMBL/GenBank/DDBJ databases">
        <title>A draft genome resource for the thread blight pathogen Marasmius tenuissimus strain MS-2.</title>
        <authorList>
            <person name="Yulfo-Soto G.E."/>
            <person name="Baruah I.K."/>
            <person name="Amoako-Attah I."/>
            <person name="Bukari Y."/>
            <person name="Meinhardt L.W."/>
            <person name="Bailey B.A."/>
            <person name="Cohen S.P."/>
        </authorList>
    </citation>
    <scope>NUCLEOTIDE SEQUENCE [LARGE SCALE GENOMIC DNA]</scope>
    <source>
        <strain evidence="2 3">MS-2</strain>
    </source>
</reference>
<feature type="compositionally biased region" description="Polar residues" evidence="1">
    <location>
        <begin position="358"/>
        <end position="367"/>
    </location>
</feature>